<dbReference type="OrthoDB" id="292525at2759"/>
<dbReference type="Gene3D" id="2.10.220.10">
    <property type="entry name" value="Hormone Receptor, Insulin-like Growth Factor Receptor 1, Chain A, domain 2"/>
    <property type="match status" value="2"/>
</dbReference>
<dbReference type="KEGG" id="tet:TTHERM_00581660"/>
<gene>
    <name evidence="2" type="ORF">TTHERM_00581660</name>
</gene>
<sequence>MSKKICLLLVFNLILFANIASGQPTLNAYCNYIASISGRFGVQYQPDISAQRCSFCQLFEYTSSQNTQNPYTGCLTCPDYQTGQCKVCKPNYFSTPNQVCVPCPEGNASCCSTNLANDEPNLSTFTNTINLSTYADYSRYAIAVQFYSAIRAISCLPGYVQLGHVCQKYPDNCQTVSVQSNSFYCSACKAGYFFDNNNSCVNNGVSIRYIYNTVPFPENFVKCSGYSSYSTCTGCQSQQGQDLVIRYFTLDSSSIKIEQLTDSTGQTSKTYQVCRECPQYCINCDGNYQQCKVCAPYYFLQNGNCKPCPTPDQYIQLNSDLQLQAYYSGCTSGDSSYGSYTWNTSIPQNMQDTLGLAISRPIIKLSSGKYTACDVNCVSCQSDQNGKSTICNACANGFFLDKSQSPYVCSVCPDPNSVLCVWNDTIKMAQIIACKATANDFVPYHNTYYLQLDFNLNNFNQNPSTYDNKNQCVLNTKNCKQMINNRLGVQGQCSSCYQSSDLARVYQPNAGYQPLNYYLTSQNSCVTCLTPNSSDCALSSDKTQVVVTKCKAGYQPTPISDGTCKQCPSKCLTCNDQSQCTSCDTSKYYSITTQGQITDCQPAYAPNTAALEGCLNWGSGPSMPSTPSCQTCNAGYVLVSDAQLQTKTSTQTVALCLACPSNCTQCYAGQQRAICSKCSIDTYLSNNVCISLPDGCFTVKNGACTQCQYGYRLVDNKFCFKCVSSNSASDLQNRFFYDCPGAQCAAVPTSDQSEDSLSTKTTQPSSSFQNKLQISILCLLLLLVLLF</sequence>
<keyword evidence="3" id="KW-1185">Reference proteome</keyword>
<dbReference type="InterPro" id="IPR009030">
    <property type="entry name" value="Growth_fac_rcpt_cys_sf"/>
</dbReference>
<dbReference type="SUPFAM" id="SSF57184">
    <property type="entry name" value="Growth factor receptor domain"/>
    <property type="match status" value="2"/>
</dbReference>
<dbReference type="RefSeq" id="XP_001018907.1">
    <property type="nucleotide sequence ID" value="XM_001018907.1"/>
</dbReference>
<evidence type="ECO:0000256" key="1">
    <source>
        <dbReference type="SAM" id="SignalP"/>
    </source>
</evidence>
<dbReference type="AlphaFoldDB" id="Q23QC2"/>
<name>Q23QC2_TETTS</name>
<feature type="signal peptide" evidence="1">
    <location>
        <begin position="1"/>
        <end position="22"/>
    </location>
</feature>
<dbReference type="SMART" id="SM00261">
    <property type="entry name" value="FU"/>
    <property type="match status" value="6"/>
</dbReference>
<feature type="chain" id="PRO_5004201978" evidence="1">
    <location>
        <begin position="23"/>
        <end position="787"/>
    </location>
</feature>
<evidence type="ECO:0000313" key="2">
    <source>
        <dbReference type="EMBL" id="EAR98662.1"/>
    </source>
</evidence>
<dbReference type="HOGENOM" id="CLU_356632_0_0_1"/>
<dbReference type="PANTHER" id="PTHR23275:SF100">
    <property type="entry name" value="EGF-LIKE DOMAIN-CONTAINING PROTEIN"/>
    <property type="match status" value="1"/>
</dbReference>
<dbReference type="InParanoid" id="Q23QC2"/>
<protein>
    <submittedName>
        <fullName evidence="2">Zinc finger, LSD1 subclass family protein, putative</fullName>
    </submittedName>
</protein>
<organism evidence="2 3">
    <name type="scientific">Tetrahymena thermophila (strain SB210)</name>
    <dbReference type="NCBI Taxonomy" id="312017"/>
    <lineage>
        <taxon>Eukaryota</taxon>
        <taxon>Sar</taxon>
        <taxon>Alveolata</taxon>
        <taxon>Ciliophora</taxon>
        <taxon>Intramacronucleata</taxon>
        <taxon>Oligohymenophorea</taxon>
        <taxon>Hymenostomatida</taxon>
        <taxon>Tetrahymenina</taxon>
        <taxon>Tetrahymenidae</taxon>
        <taxon>Tetrahymena</taxon>
    </lineage>
</organism>
<evidence type="ECO:0000313" key="3">
    <source>
        <dbReference type="Proteomes" id="UP000009168"/>
    </source>
</evidence>
<accession>Q23QC2</accession>
<reference evidence="3" key="1">
    <citation type="journal article" date="2006" name="PLoS Biol.">
        <title>Macronuclear genome sequence of the ciliate Tetrahymena thermophila, a model eukaryote.</title>
        <authorList>
            <person name="Eisen J.A."/>
            <person name="Coyne R.S."/>
            <person name="Wu M."/>
            <person name="Wu D."/>
            <person name="Thiagarajan M."/>
            <person name="Wortman J.R."/>
            <person name="Badger J.H."/>
            <person name="Ren Q."/>
            <person name="Amedeo P."/>
            <person name="Jones K.M."/>
            <person name="Tallon L.J."/>
            <person name="Delcher A.L."/>
            <person name="Salzberg S.L."/>
            <person name="Silva J.C."/>
            <person name="Haas B.J."/>
            <person name="Majoros W.H."/>
            <person name="Farzad M."/>
            <person name="Carlton J.M."/>
            <person name="Smith R.K. Jr."/>
            <person name="Garg J."/>
            <person name="Pearlman R.E."/>
            <person name="Karrer K.M."/>
            <person name="Sun L."/>
            <person name="Manning G."/>
            <person name="Elde N.C."/>
            <person name="Turkewitz A.P."/>
            <person name="Asai D.J."/>
            <person name="Wilkes D.E."/>
            <person name="Wang Y."/>
            <person name="Cai H."/>
            <person name="Collins K."/>
            <person name="Stewart B.A."/>
            <person name="Lee S.R."/>
            <person name="Wilamowska K."/>
            <person name="Weinberg Z."/>
            <person name="Ruzzo W.L."/>
            <person name="Wloga D."/>
            <person name="Gaertig J."/>
            <person name="Frankel J."/>
            <person name="Tsao C.-C."/>
            <person name="Gorovsky M.A."/>
            <person name="Keeling P.J."/>
            <person name="Waller R.F."/>
            <person name="Patron N.J."/>
            <person name="Cherry J.M."/>
            <person name="Stover N.A."/>
            <person name="Krieger C.J."/>
            <person name="del Toro C."/>
            <person name="Ryder H.F."/>
            <person name="Williamson S.C."/>
            <person name="Barbeau R.A."/>
            <person name="Hamilton E.P."/>
            <person name="Orias E."/>
        </authorList>
    </citation>
    <scope>NUCLEOTIDE SEQUENCE [LARGE SCALE GENOMIC DNA]</scope>
    <source>
        <strain evidence="3">SB210</strain>
    </source>
</reference>
<dbReference type="GeneID" id="7842345"/>
<dbReference type="EMBL" id="GG662649">
    <property type="protein sequence ID" value="EAR98662.1"/>
    <property type="molecule type" value="Genomic_DNA"/>
</dbReference>
<dbReference type="PANTHER" id="PTHR23275">
    <property type="entry name" value="CABRIOLET.-RELATED"/>
    <property type="match status" value="1"/>
</dbReference>
<proteinExistence type="predicted"/>
<dbReference type="Proteomes" id="UP000009168">
    <property type="component" value="Unassembled WGS sequence"/>
</dbReference>
<keyword evidence="1" id="KW-0732">Signal</keyword>
<dbReference type="InterPro" id="IPR006212">
    <property type="entry name" value="Furin_repeat"/>
</dbReference>
<dbReference type="InterPro" id="IPR052798">
    <property type="entry name" value="Giardia_VSA"/>
</dbReference>